<comment type="caution">
    <text evidence="2">The sequence shown here is derived from an EMBL/GenBank/DDBJ whole genome shotgun (WGS) entry which is preliminary data.</text>
</comment>
<reference evidence="2 3" key="1">
    <citation type="journal article" date="2019" name="Commun. Biol.">
        <title>The bagworm genome reveals a unique fibroin gene that provides high tensile strength.</title>
        <authorList>
            <person name="Kono N."/>
            <person name="Nakamura H."/>
            <person name="Ohtoshi R."/>
            <person name="Tomita M."/>
            <person name="Numata K."/>
            <person name="Arakawa K."/>
        </authorList>
    </citation>
    <scope>NUCLEOTIDE SEQUENCE [LARGE SCALE GENOMIC DNA]</scope>
</reference>
<protein>
    <submittedName>
        <fullName evidence="2">Uncharacterized protein</fullName>
    </submittedName>
</protein>
<organism evidence="2 3">
    <name type="scientific">Eumeta variegata</name>
    <name type="common">Bagworm moth</name>
    <name type="synonym">Eumeta japonica</name>
    <dbReference type="NCBI Taxonomy" id="151549"/>
    <lineage>
        <taxon>Eukaryota</taxon>
        <taxon>Metazoa</taxon>
        <taxon>Ecdysozoa</taxon>
        <taxon>Arthropoda</taxon>
        <taxon>Hexapoda</taxon>
        <taxon>Insecta</taxon>
        <taxon>Pterygota</taxon>
        <taxon>Neoptera</taxon>
        <taxon>Endopterygota</taxon>
        <taxon>Lepidoptera</taxon>
        <taxon>Glossata</taxon>
        <taxon>Ditrysia</taxon>
        <taxon>Tineoidea</taxon>
        <taxon>Psychidae</taxon>
        <taxon>Oiketicinae</taxon>
        <taxon>Eumeta</taxon>
    </lineage>
</organism>
<gene>
    <name evidence="2" type="ORF">EVAR_57723_1</name>
</gene>
<feature type="compositionally biased region" description="Polar residues" evidence="1">
    <location>
        <begin position="67"/>
        <end position="77"/>
    </location>
</feature>
<evidence type="ECO:0000313" key="2">
    <source>
        <dbReference type="EMBL" id="GBP71339.1"/>
    </source>
</evidence>
<proteinExistence type="predicted"/>
<dbReference type="AlphaFoldDB" id="A0A4C1Y9P6"/>
<accession>A0A4C1Y9P6</accession>
<dbReference type="EMBL" id="BGZK01001104">
    <property type="protein sequence ID" value="GBP71339.1"/>
    <property type="molecule type" value="Genomic_DNA"/>
</dbReference>
<sequence length="87" mass="9780">MEPDVEEAITTEDLEEELTCPWKDAVTDGGLFIKKEHDFAVKMEHENAEVTVKHELEIEPTVLQSNTAASLHPSTPIAQVPRNFLTH</sequence>
<feature type="region of interest" description="Disordered" evidence="1">
    <location>
        <begin position="67"/>
        <end position="87"/>
    </location>
</feature>
<dbReference type="Proteomes" id="UP000299102">
    <property type="component" value="Unassembled WGS sequence"/>
</dbReference>
<evidence type="ECO:0000313" key="3">
    <source>
        <dbReference type="Proteomes" id="UP000299102"/>
    </source>
</evidence>
<evidence type="ECO:0000256" key="1">
    <source>
        <dbReference type="SAM" id="MobiDB-lite"/>
    </source>
</evidence>
<name>A0A4C1Y9P6_EUMVA</name>
<keyword evidence="3" id="KW-1185">Reference proteome</keyword>